<reference evidence="4" key="1">
    <citation type="journal article" date="2019" name="Plant Biotechnol. J.">
        <title>Genome sequencing of the Australian wild diploid species Gossypium australe highlights disease resistance and delayed gland morphogenesis.</title>
        <authorList>
            <person name="Cai Y."/>
            <person name="Cai X."/>
            <person name="Wang Q."/>
            <person name="Wang P."/>
            <person name="Zhang Y."/>
            <person name="Cai C."/>
            <person name="Xu Y."/>
            <person name="Wang K."/>
            <person name="Zhou Z."/>
            <person name="Wang C."/>
            <person name="Geng S."/>
            <person name="Li B."/>
            <person name="Dong Q."/>
            <person name="Hou Y."/>
            <person name="Wang H."/>
            <person name="Ai P."/>
            <person name="Liu Z."/>
            <person name="Yi F."/>
            <person name="Sun M."/>
            <person name="An G."/>
            <person name="Cheng J."/>
            <person name="Zhang Y."/>
            <person name="Shi Q."/>
            <person name="Xie Y."/>
            <person name="Shi X."/>
            <person name="Chang Y."/>
            <person name="Huang F."/>
            <person name="Chen Y."/>
            <person name="Hong S."/>
            <person name="Mi L."/>
            <person name="Sun Q."/>
            <person name="Zhang L."/>
            <person name="Zhou B."/>
            <person name="Peng R."/>
            <person name="Zhang X."/>
            <person name="Liu F."/>
        </authorList>
    </citation>
    <scope>NUCLEOTIDE SEQUENCE [LARGE SCALE GENOMIC DNA]</scope>
    <source>
        <strain evidence="4">cv. PA1801</strain>
    </source>
</reference>
<evidence type="ECO:0000259" key="2">
    <source>
        <dbReference type="Pfam" id="PF03732"/>
    </source>
</evidence>
<protein>
    <submittedName>
        <fullName evidence="3">Gag-Pol polyprotein</fullName>
    </submittedName>
</protein>
<feature type="region of interest" description="Disordered" evidence="1">
    <location>
        <begin position="170"/>
        <end position="242"/>
    </location>
</feature>
<dbReference type="AlphaFoldDB" id="A0A5B6WQD7"/>
<gene>
    <name evidence="3" type="ORF">EPI10_006208</name>
</gene>
<dbReference type="EMBL" id="SMMG02000002">
    <property type="protein sequence ID" value="KAA3484101.1"/>
    <property type="molecule type" value="Genomic_DNA"/>
</dbReference>
<keyword evidence="4" id="KW-1185">Reference proteome</keyword>
<evidence type="ECO:0000313" key="3">
    <source>
        <dbReference type="EMBL" id="KAA3484101.1"/>
    </source>
</evidence>
<dbReference type="Proteomes" id="UP000325315">
    <property type="component" value="Unassembled WGS sequence"/>
</dbReference>
<name>A0A5B6WQD7_9ROSI</name>
<feature type="compositionally biased region" description="Basic residues" evidence="1">
    <location>
        <begin position="170"/>
        <end position="185"/>
    </location>
</feature>
<organism evidence="3 4">
    <name type="scientific">Gossypium australe</name>
    <dbReference type="NCBI Taxonomy" id="47621"/>
    <lineage>
        <taxon>Eukaryota</taxon>
        <taxon>Viridiplantae</taxon>
        <taxon>Streptophyta</taxon>
        <taxon>Embryophyta</taxon>
        <taxon>Tracheophyta</taxon>
        <taxon>Spermatophyta</taxon>
        <taxon>Magnoliopsida</taxon>
        <taxon>eudicotyledons</taxon>
        <taxon>Gunneridae</taxon>
        <taxon>Pentapetalae</taxon>
        <taxon>rosids</taxon>
        <taxon>malvids</taxon>
        <taxon>Malvales</taxon>
        <taxon>Malvaceae</taxon>
        <taxon>Malvoideae</taxon>
        <taxon>Gossypium</taxon>
    </lineage>
</organism>
<sequence>MEFQRVSKPLIDKICKYRVEEFKATVDDDPESAEFWLENTIRVCDELLCTPSESLKCAISLLRDTMYQWWNTLVSVVPKERVAWEFFLIELRKKYISQGFLDQKHKGFFELKQGCMTVTEYEREFMRLSMYARKYVSTKEIMCKQFVDELKEFVVLVDRACKAEELSLGKRKTNSKARDSRKRPVNKPYQSSSKKFRDSFNHPNASIGYSSRGRGNQHMSSKTQATSISSIGSVRNNKPECQ</sequence>
<accession>A0A5B6WQD7</accession>
<evidence type="ECO:0000256" key="1">
    <source>
        <dbReference type="SAM" id="MobiDB-lite"/>
    </source>
</evidence>
<dbReference type="PANTHER" id="PTHR34482">
    <property type="entry name" value="DNA DAMAGE-INDUCIBLE PROTEIN 1-LIKE"/>
    <property type="match status" value="1"/>
</dbReference>
<evidence type="ECO:0000313" key="4">
    <source>
        <dbReference type="Proteomes" id="UP000325315"/>
    </source>
</evidence>
<dbReference type="Pfam" id="PF03732">
    <property type="entry name" value="Retrotrans_gag"/>
    <property type="match status" value="1"/>
</dbReference>
<feature type="compositionally biased region" description="Polar residues" evidence="1">
    <location>
        <begin position="201"/>
        <end position="236"/>
    </location>
</feature>
<proteinExistence type="predicted"/>
<comment type="caution">
    <text evidence="3">The sequence shown here is derived from an EMBL/GenBank/DDBJ whole genome shotgun (WGS) entry which is preliminary data.</text>
</comment>
<feature type="domain" description="Retrotransposon gag" evidence="2">
    <location>
        <begin position="58"/>
        <end position="150"/>
    </location>
</feature>
<dbReference type="InterPro" id="IPR005162">
    <property type="entry name" value="Retrotrans_gag_dom"/>
</dbReference>
<dbReference type="PANTHER" id="PTHR34482:SF36">
    <property type="entry name" value="RETROTRANSPOSON GAG DOMAIN-CONTAINING PROTEIN"/>
    <property type="match status" value="1"/>
</dbReference>